<dbReference type="KEGG" id="agm:DCE93_01720"/>
<dbReference type="PIRSF" id="PIRSF001386">
    <property type="entry name" value="Trpase"/>
    <property type="match status" value="1"/>
</dbReference>
<dbReference type="GO" id="GO:0016830">
    <property type="term" value="F:carbon-carbon lyase activity"/>
    <property type="evidence" value="ECO:0007669"/>
    <property type="project" value="InterPro"/>
</dbReference>
<gene>
    <name evidence="7" type="ORF">DCE93_01720</name>
</gene>
<evidence type="ECO:0000259" key="6">
    <source>
        <dbReference type="Pfam" id="PF01212"/>
    </source>
</evidence>
<dbReference type="RefSeq" id="WP_108596516.1">
    <property type="nucleotide sequence ID" value="NZ_CP028913.1"/>
</dbReference>
<dbReference type="AlphaFoldDB" id="A0A2S0WZE2"/>
<dbReference type="InterPro" id="IPR001597">
    <property type="entry name" value="ArAA_b-elim_lyase/Thr_aldolase"/>
</dbReference>
<comment type="cofactor">
    <cofactor evidence="1 5">
        <name>pyridoxal 5'-phosphate</name>
        <dbReference type="ChEBI" id="CHEBI:597326"/>
    </cofactor>
</comment>
<keyword evidence="3 5" id="KW-0663">Pyridoxal phosphate</keyword>
<comment type="similarity">
    <text evidence="2">Belongs to the beta-eliminating lyase family.</text>
</comment>
<keyword evidence="8" id="KW-1185">Reference proteome</keyword>
<feature type="domain" description="Aromatic amino acid beta-eliminating lyase/threonine aldolase" evidence="6">
    <location>
        <begin position="46"/>
        <end position="426"/>
    </location>
</feature>
<dbReference type="EMBL" id="CP028913">
    <property type="protein sequence ID" value="AWB96723.1"/>
    <property type="molecule type" value="Genomic_DNA"/>
</dbReference>
<accession>A0A2S0WZE2</accession>
<organism evidence="7 8">
    <name type="scientific">Agromyces badenianii</name>
    <dbReference type="NCBI Taxonomy" id="2080742"/>
    <lineage>
        <taxon>Bacteria</taxon>
        <taxon>Bacillati</taxon>
        <taxon>Actinomycetota</taxon>
        <taxon>Actinomycetes</taxon>
        <taxon>Micrococcales</taxon>
        <taxon>Microbacteriaceae</taxon>
        <taxon>Agromyces</taxon>
    </lineage>
</organism>
<evidence type="ECO:0000313" key="8">
    <source>
        <dbReference type="Proteomes" id="UP000244729"/>
    </source>
</evidence>
<dbReference type="InterPro" id="IPR011166">
    <property type="entry name" value="Beta-eliminating_lyase"/>
</dbReference>
<evidence type="ECO:0000313" key="7">
    <source>
        <dbReference type="EMBL" id="AWB96723.1"/>
    </source>
</evidence>
<evidence type="ECO:0000256" key="2">
    <source>
        <dbReference type="ARBA" id="ARBA00009721"/>
    </source>
</evidence>
<dbReference type="Gene3D" id="3.40.640.10">
    <property type="entry name" value="Type I PLP-dependent aspartate aminotransferase-like (Major domain)"/>
    <property type="match status" value="1"/>
</dbReference>
<proteinExistence type="inferred from homology"/>
<evidence type="ECO:0000256" key="5">
    <source>
        <dbReference type="PIRSR" id="PIRSR611166-50"/>
    </source>
</evidence>
<dbReference type="PANTHER" id="PTHR32325">
    <property type="entry name" value="BETA-ELIMINATING LYASE-LIKE PROTEIN-RELATED"/>
    <property type="match status" value="1"/>
</dbReference>
<dbReference type="OrthoDB" id="9764079at2"/>
<dbReference type="PANTHER" id="PTHR32325:SF4">
    <property type="entry name" value="TRYPTOPHANASE"/>
    <property type="match status" value="1"/>
</dbReference>
<evidence type="ECO:0000256" key="1">
    <source>
        <dbReference type="ARBA" id="ARBA00001933"/>
    </source>
</evidence>
<dbReference type="InterPro" id="IPR015422">
    <property type="entry name" value="PyrdxlP-dep_Trfase_small"/>
</dbReference>
<dbReference type="Gene3D" id="3.90.1150.10">
    <property type="entry name" value="Aspartate Aminotransferase, domain 1"/>
    <property type="match status" value="1"/>
</dbReference>
<feature type="modified residue" description="N6-(pyridoxal phosphate)lysine" evidence="5">
    <location>
        <position position="257"/>
    </location>
</feature>
<reference evidence="7 8" key="1">
    <citation type="submission" date="2018-04" db="EMBL/GenBank/DDBJ databases">
        <authorList>
            <person name="Li J."/>
        </authorList>
    </citation>
    <scope>NUCLEOTIDE SEQUENCE [LARGE SCALE GENOMIC DNA]</scope>
    <source>
        <strain evidence="8">30A</strain>
    </source>
</reference>
<keyword evidence="4 7" id="KW-0456">Lyase</keyword>
<dbReference type="SUPFAM" id="SSF53383">
    <property type="entry name" value="PLP-dependent transferases"/>
    <property type="match status" value="1"/>
</dbReference>
<dbReference type="GO" id="GO:0009072">
    <property type="term" value="P:aromatic amino acid metabolic process"/>
    <property type="evidence" value="ECO:0007669"/>
    <property type="project" value="InterPro"/>
</dbReference>
<evidence type="ECO:0000256" key="4">
    <source>
        <dbReference type="ARBA" id="ARBA00023239"/>
    </source>
</evidence>
<dbReference type="Pfam" id="PF01212">
    <property type="entry name" value="Beta_elim_lyase"/>
    <property type="match status" value="1"/>
</dbReference>
<dbReference type="InterPro" id="IPR015424">
    <property type="entry name" value="PyrdxlP-dep_Trfase"/>
</dbReference>
<name>A0A2S0WZE2_9MICO</name>
<sequence>MRYIPEPFKIKMIEPIRITTKEERRQAVEASGYNNFGLRSDDVYIDLLTDSGTSALSDQQWAGMILGDEAYSGGRSYYRLLEVATGIFGYDYIQPVHQGRAAEKVLFPLIVTPGQYVVSNTFFDTTRGHTMIAGGTPIDLVCEEGKDPATYADFKGNMDVPALEAFIAEHGAPNIGAIVMTITNNSVGGQPVSVANLREVSRIGREHGILVIIDAARYAENAYFVKQREPEFADASIREITREIFALGDVFTMSAKKDAIVSMGGLIAVRDQTTHADLIAGIKGLVVPNEGFITYGGLSGRDLEALATGLEEGLNEDYLRYRIGQHQYLASRLDEYGIGYQNPVGGHGVYIDAAALLPHIPWYQFPGHALAVELYLEAGIRSCEIGSYLLDPDPITGEQPRATSEFTRLAVPRRVYTQGHLDVVAEALRAIKERAHTVPGYEIVEQGKVLRHFTAKLRPVQHEA</sequence>
<protein>
    <submittedName>
        <fullName evidence="7">Tyrosine phenol-lyase</fullName>
    </submittedName>
</protein>
<dbReference type="InterPro" id="IPR015421">
    <property type="entry name" value="PyrdxlP-dep_Trfase_major"/>
</dbReference>
<dbReference type="NCBIfam" id="NF009709">
    <property type="entry name" value="PRK13238.1"/>
    <property type="match status" value="1"/>
</dbReference>
<dbReference type="Proteomes" id="UP000244729">
    <property type="component" value="Chromosome"/>
</dbReference>
<evidence type="ECO:0000256" key="3">
    <source>
        <dbReference type="ARBA" id="ARBA00022898"/>
    </source>
</evidence>